<dbReference type="GO" id="GO:0004930">
    <property type="term" value="F:G protein-coupled receptor activity"/>
    <property type="evidence" value="ECO:0007669"/>
    <property type="project" value="UniProtKB-KW"/>
</dbReference>
<reference evidence="16" key="1">
    <citation type="submission" date="2011-10" db="EMBL/GenBank/DDBJ databases">
        <authorList>
            <consortium name="Soft-shell Turtle Genome Consortium"/>
        </authorList>
    </citation>
    <scope>NUCLEOTIDE SEQUENCE [LARGE SCALE GENOMIC DNA]</scope>
    <source>
        <strain evidence="16">Daiwa-1</strain>
    </source>
</reference>
<dbReference type="Ensembl" id="ENSPSIT00000000953.1">
    <property type="protein sequence ID" value="ENSPSIP00000000951.1"/>
    <property type="gene ID" value="ENSPSIG00000000953.1"/>
</dbReference>
<reference evidence="16" key="2">
    <citation type="journal article" date="2013" name="Nat. Genet.">
        <title>The draft genomes of soft-shell turtle and green sea turtle yield insights into the development and evolution of the turtle-specific body plan.</title>
        <authorList>
            <person name="Wang Z."/>
            <person name="Pascual-Anaya J."/>
            <person name="Zadissa A."/>
            <person name="Li W."/>
            <person name="Niimura Y."/>
            <person name="Huang Z."/>
            <person name="Li C."/>
            <person name="White S."/>
            <person name="Xiong Z."/>
            <person name="Fang D."/>
            <person name="Wang B."/>
            <person name="Ming Y."/>
            <person name="Chen Y."/>
            <person name="Zheng Y."/>
            <person name="Kuraku S."/>
            <person name="Pignatelli M."/>
            <person name="Herrero J."/>
            <person name="Beal K."/>
            <person name="Nozawa M."/>
            <person name="Li Q."/>
            <person name="Wang J."/>
            <person name="Zhang H."/>
            <person name="Yu L."/>
            <person name="Shigenobu S."/>
            <person name="Wang J."/>
            <person name="Liu J."/>
            <person name="Flicek P."/>
            <person name="Searle S."/>
            <person name="Wang J."/>
            <person name="Kuratani S."/>
            <person name="Yin Y."/>
            <person name="Aken B."/>
            <person name="Zhang G."/>
            <person name="Irie N."/>
        </authorList>
    </citation>
    <scope>NUCLEOTIDE SEQUENCE [LARGE SCALE GENOMIC DNA]</scope>
    <source>
        <strain evidence="16">Daiwa-1</strain>
    </source>
</reference>
<dbReference type="SUPFAM" id="SSF81321">
    <property type="entry name" value="Family A G protein-coupled receptor-like"/>
    <property type="match status" value="1"/>
</dbReference>
<keyword evidence="3 13" id="KW-0716">Sensory transduction</keyword>
<keyword evidence="7 12" id="KW-0297">G-protein coupled receptor</keyword>
<evidence type="ECO:0000256" key="6">
    <source>
        <dbReference type="ARBA" id="ARBA00022989"/>
    </source>
</evidence>
<keyword evidence="4 12" id="KW-0812">Transmembrane</keyword>
<feature type="transmembrane region" description="Helical" evidence="13">
    <location>
        <begin position="273"/>
        <end position="292"/>
    </location>
</feature>
<evidence type="ECO:0000256" key="10">
    <source>
        <dbReference type="ARBA" id="ARBA00023180"/>
    </source>
</evidence>
<keyword evidence="11 12" id="KW-0807">Transducer</keyword>
<dbReference type="PROSITE" id="PS50262">
    <property type="entry name" value="G_PROTEIN_RECEP_F1_2"/>
    <property type="match status" value="1"/>
</dbReference>
<keyword evidence="2 13" id="KW-1003">Cell membrane</keyword>
<proteinExistence type="inferred from homology"/>
<evidence type="ECO:0000313" key="16">
    <source>
        <dbReference type="Proteomes" id="UP000007267"/>
    </source>
</evidence>
<evidence type="ECO:0000313" key="15">
    <source>
        <dbReference type="Ensembl" id="ENSPSIP00000000951.1"/>
    </source>
</evidence>
<comment type="subcellular location">
    <subcellularLocation>
        <location evidence="1 13">Cell membrane</location>
        <topology evidence="1 13">Multi-pass membrane protein</topology>
    </subcellularLocation>
</comment>
<feature type="transmembrane region" description="Helical" evidence="13">
    <location>
        <begin position="25"/>
        <end position="52"/>
    </location>
</feature>
<dbReference type="OMA" id="WFTTACA"/>
<evidence type="ECO:0000256" key="8">
    <source>
        <dbReference type="ARBA" id="ARBA00023136"/>
    </source>
</evidence>
<comment type="similarity">
    <text evidence="12">Belongs to the G-protein coupled receptor 1 family.</text>
</comment>
<dbReference type="PRINTS" id="PR00237">
    <property type="entry name" value="GPCRRHODOPSN"/>
</dbReference>
<evidence type="ECO:0000256" key="12">
    <source>
        <dbReference type="RuleBase" id="RU000688"/>
    </source>
</evidence>
<dbReference type="PANTHER" id="PTHR26454:SF73">
    <property type="entry name" value="OLFACTORY RECEPTOR"/>
    <property type="match status" value="1"/>
</dbReference>
<evidence type="ECO:0000256" key="1">
    <source>
        <dbReference type="ARBA" id="ARBA00004651"/>
    </source>
</evidence>
<dbReference type="PRINTS" id="PR00245">
    <property type="entry name" value="OLFACTORYR"/>
</dbReference>
<dbReference type="GO" id="GO:0004984">
    <property type="term" value="F:olfactory receptor activity"/>
    <property type="evidence" value="ECO:0007669"/>
    <property type="project" value="InterPro"/>
</dbReference>
<evidence type="ECO:0000256" key="2">
    <source>
        <dbReference type="ARBA" id="ARBA00022475"/>
    </source>
</evidence>
<evidence type="ECO:0000256" key="13">
    <source>
        <dbReference type="RuleBase" id="RU363047"/>
    </source>
</evidence>
<feature type="transmembrane region" description="Helical" evidence="13">
    <location>
        <begin position="141"/>
        <end position="163"/>
    </location>
</feature>
<evidence type="ECO:0000256" key="11">
    <source>
        <dbReference type="ARBA" id="ARBA00023224"/>
    </source>
</evidence>
<keyword evidence="8 13" id="KW-0472">Membrane</keyword>
<keyword evidence="5 13" id="KW-0552">Olfaction</keyword>
<dbReference type="InterPro" id="IPR017452">
    <property type="entry name" value="GPCR_Rhodpsn_7TM"/>
</dbReference>
<evidence type="ECO:0000256" key="9">
    <source>
        <dbReference type="ARBA" id="ARBA00023170"/>
    </source>
</evidence>
<keyword evidence="6 13" id="KW-1133">Transmembrane helix</keyword>
<evidence type="ECO:0000256" key="3">
    <source>
        <dbReference type="ARBA" id="ARBA00022606"/>
    </source>
</evidence>
<dbReference type="EMBL" id="AGCU01108849">
    <property type="status" value="NOT_ANNOTATED_CDS"/>
    <property type="molecule type" value="Genomic_DNA"/>
</dbReference>
<dbReference type="Gene3D" id="1.20.1070.10">
    <property type="entry name" value="Rhodopsin 7-helix transmembrane proteins"/>
    <property type="match status" value="1"/>
</dbReference>
<accession>K7EYU1</accession>
<name>K7EYU1_PELSI</name>
<dbReference type="Proteomes" id="UP000007267">
    <property type="component" value="Unassembled WGS sequence"/>
</dbReference>
<dbReference type="Pfam" id="PF13853">
    <property type="entry name" value="7tm_4"/>
    <property type="match status" value="1"/>
</dbReference>
<sequence>VEKGNHSNGQEFILLGFPGNQYLQISLSVVFTTTYILTIAGNVAIIALVMVYPHLQMPMYFFLSNLSFLEIWYTTACVPKAITIFLGKSRTIPFVSCILQMYFIFALGCTEFFLLTAMAYDRYLAICYPLRYSTIMSTTRSAQLALGSWVSGFLILSLPISLISNMSFCGSNVINHFYCSTDSLVILSCSDTSAFQLAALTIAIIVILGSFLITVVSYICIISTIVRIPSAQGRQKAFSTCSAHLIVVIMWYGSNIFLYVRYSTENSMEINKIVNTLSIIITPLLNPFIYTLRNKEVKKAFWKAFSGT</sequence>
<keyword evidence="9 12" id="KW-0675">Receptor</keyword>
<organism evidence="15 16">
    <name type="scientific">Pelodiscus sinensis</name>
    <name type="common">Chinese softshell turtle</name>
    <name type="synonym">Trionyx sinensis</name>
    <dbReference type="NCBI Taxonomy" id="13735"/>
    <lineage>
        <taxon>Eukaryota</taxon>
        <taxon>Metazoa</taxon>
        <taxon>Chordata</taxon>
        <taxon>Craniata</taxon>
        <taxon>Vertebrata</taxon>
        <taxon>Euteleostomi</taxon>
        <taxon>Archelosauria</taxon>
        <taxon>Testudinata</taxon>
        <taxon>Testudines</taxon>
        <taxon>Cryptodira</taxon>
        <taxon>Trionychia</taxon>
        <taxon>Trionychidae</taxon>
        <taxon>Pelodiscus</taxon>
    </lineage>
</organism>
<dbReference type="FunFam" id="1.20.1070.10:FF:000010">
    <property type="entry name" value="Olfactory receptor"/>
    <property type="match status" value="1"/>
</dbReference>
<feature type="transmembrane region" description="Helical" evidence="13">
    <location>
        <begin position="59"/>
        <end position="86"/>
    </location>
</feature>
<keyword evidence="16" id="KW-1185">Reference proteome</keyword>
<protein>
    <recommendedName>
        <fullName evidence="13">Olfactory receptor</fullName>
    </recommendedName>
</protein>
<reference evidence="15" key="3">
    <citation type="submission" date="2025-08" db="UniProtKB">
        <authorList>
            <consortium name="Ensembl"/>
        </authorList>
    </citation>
    <scope>IDENTIFICATION</scope>
</reference>
<dbReference type="GeneTree" id="ENSGT01090000260086"/>
<dbReference type="eggNOG" id="ENOG502SJT9">
    <property type="taxonomic scope" value="Eukaryota"/>
</dbReference>
<feature type="transmembrane region" description="Helical" evidence="13">
    <location>
        <begin position="197"/>
        <end position="225"/>
    </location>
</feature>
<dbReference type="GO" id="GO:0005886">
    <property type="term" value="C:plasma membrane"/>
    <property type="evidence" value="ECO:0007669"/>
    <property type="project" value="UniProtKB-SubCell"/>
</dbReference>
<evidence type="ECO:0000256" key="7">
    <source>
        <dbReference type="ARBA" id="ARBA00023040"/>
    </source>
</evidence>
<feature type="transmembrane region" description="Helical" evidence="13">
    <location>
        <begin position="237"/>
        <end position="253"/>
    </location>
</feature>
<evidence type="ECO:0000256" key="5">
    <source>
        <dbReference type="ARBA" id="ARBA00022725"/>
    </source>
</evidence>
<evidence type="ECO:0000259" key="14">
    <source>
        <dbReference type="PROSITE" id="PS50262"/>
    </source>
</evidence>
<dbReference type="InterPro" id="IPR000276">
    <property type="entry name" value="GPCR_Rhodpsn"/>
</dbReference>
<dbReference type="AlphaFoldDB" id="K7EYU1"/>
<reference evidence="15" key="4">
    <citation type="submission" date="2025-09" db="UniProtKB">
        <authorList>
            <consortium name="Ensembl"/>
        </authorList>
    </citation>
    <scope>IDENTIFICATION</scope>
</reference>
<feature type="domain" description="G-protein coupled receptors family 1 profile" evidence="14">
    <location>
        <begin position="41"/>
        <end position="290"/>
    </location>
</feature>
<dbReference type="InterPro" id="IPR047132">
    <property type="entry name" value="Olfact_rcpt_6C-like"/>
</dbReference>
<feature type="transmembrane region" description="Helical" evidence="13">
    <location>
        <begin position="92"/>
        <end position="120"/>
    </location>
</feature>
<dbReference type="InterPro" id="IPR000725">
    <property type="entry name" value="Olfact_rcpt"/>
</dbReference>
<evidence type="ECO:0000256" key="4">
    <source>
        <dbReference type="ARBA" id="ARBA00022692"/>
    </source>
</evidence>
<dbReference type="PROSITE" id="PS00237">
    <property type="entry name" value="G_PROTEIN_RECEP_F1_1"/>
    <property type="match status" value="1"/>
</dbReference>
<dbReference type="HOGENOM" id="CLU_012526_1_0_1"/>
<dbReference type="CDD" id="cd13954">
    <property type="entry name" value="7tmA_OR"/>
    <property type="match status" value="1"/>
</dbReference>
<dbReference type="PANTHER" id="PTHR26454">
    <property type="entry name" value="OLFACTORY RECEPTOR"/>
    <property type="match status" value="1"/>
</dbReference>
<keyword evidence="10" id="KW-0325">Glycoprotein</keyword>